<feature type="compositionally biased region" description="Polar residues" evidence="1">
    <location>
        <begin position="1051"/>
        <end position="1072"/>
    </location>
</feature>
<keyword evidence="2" id="KW-0472">Membrane</keyword>
<keyword evidence="4" id="KW-1185">Reference proteome</keyword>
<dbReference type="Proteomes" id="UP001642464">
    <property type="component" value="Unassembled WGS sequence"/>
</dbReference>
<feature type="transmembrane region" description="Helical" evidence="2">
    <location>
        <begin position="1621"/>
        <end position="1643"/>
    </location>
</feature>
<feature type="region of interest" description="Disordered" evidence="1">
    <location>
        <begin position="1040"/>
        <end position="1115"/>
    </location>
</feature>
<reference evidence="3 4" key="1">
    <citation type="submission" date="2024-02" db="EMBL/GenBank/DDBJ databases">
        <authorList>
            <person name="Chen Y."/>
            <person name="Shah S."/>
            <person name="Dougan E. K."/>
            <person name="Thang M."/>
            <person name="Chan C."/>
        </authorList>
    </citation>
    <scope>NUCLEOTIDE SEQUENCE [LARGE SCALE GENOMIC DNA]</scope>
</reference>
<evidence type="ECO:0000313" key="4">
    <source>
        <dbReference type="Proteomes" id="UP001642464"/>
    </source>
</evidence>
<protein>
    <submittedName>
        <fullName evidence="3">Uncharacterized protein</fullName>
    </submittedName>
</protein>
<dbReference type="PANTHER" id="PTHR21963">
    <property type="entry name" value="PF6"/>
    <property type="match status" value="1"/>
</dbReference>
<gene>
    <name evidence="3" type="ORF">SCF082_LOCUS45459</name>
</gene>
<dbReference type="PANTHER" id="PTHR21963:SF1">
    <property type="entry name" value="SPERM-ASSOCIATED ANTIGEN 17"/>
    <property type="match status" value="1"/>
</dbReference>
<evidence type="ECO:0000256" key="1">
    <source>
        <dbReference type="SAM" id="MobiDB-lite"/>
    </source>
</evidence>
<dbReference type="InterPro" id="IPR026173">
    <property type="entry name" value="SPAG17"/>
</dbReference>
<feature type="compositionally biased region" description="Acidic residues" evidence="1">
    <location>
        <begin position="784"/>
        <end position="793"/>
    </location>
</feature>
<keyword evidence="2" id="KW-1133">Transmembrane helix</keyword>
<dbReference type="EMBL" id="CAXAMM010041018">
    <property type="protein sequence ID" value="CAK9096869.1"/>
    <property type="molecule type" value="Genomic_DNA"/>
</dbReference>
<feature type="region of interest" description="Disordered" evidence="1">
    <location>
        <begin position="1668"/>
        <end position="1696"/>
    </location>
</feature>
<feature type="region of interest" description="Disordered" evidence="1">
    <location>
        <begin position="781"/>
        <end position="829"/>
    </location>
</feature>
<feature type="compositionally biased region" description="Acidic residues" evidence="1">
    <location>
        <begin position="1092"/>
        <end position="1108"/>
    </location>
</feature>
<keyword evidence="2" id="KW-0812">Transmembrane</keyword>
<feature type="compositionally biased region" description="Low complexity" evidence="1">
    <location>
        <begin position="1074"/>
        <end position="1084"/>
    </location>
</feature>
<feature type="compositionally biased region" description="Acidic residues" evidence="1">
    <location>
        <begin position="807"/>
        <end position="825"/>
    </location>
</feature>
<feature type="region of interest" description="Disordered" evidence="1">
    <location>
        <begin position="388"/>
        <end position="420"/>
    </location>
</feature>
<comment type="caution">
    <text evidence="3">The sequence shown here is derived from an EMBL/GenBank/DDBJ whole genome shotgun (WGS) entry which is preliminary data.</text>
</comment>
<proteinExistence type="predicted"/>
<sequence>MPPRGKTPAVALPVEDALLELPEGMEVQDPPFSFVLAHLVSHTFHVEAEAEGTEGDVGVQDFDPLESLSRYHEGDAPHTSNVLLLTRDELEGFAEGGTFAAGMRRKAEAEFLCRRRKKVNEARQKAIDDGGSMESDDSEMDLIVIVSGYPSTPEEVDELEDAGLFDLADAFVSIHLAGETLIDEPDETGATRRIAKMIGAPPAITALREKVLGAESGTPLASTIVTELYNCHEWALSQGFEVIDPCRVIVGAISFAAQRRISYKEWLSALPEDRVVIPSVDPIERTDTSVYERLVESTDPAHHDVSFMLYCLCEQVNQSLKGDTAEVPAARQKPSAEQMKDLAEKELAMIEKLLDNTCDGLLLGQDAAKKSEDKSHEVVGSLMAMVEQEEMEAERGSKEEEAPQQVPQTPNPGLGSCAPEDLDEDLVIPYHDRMRCRHVGHRFPGGKSVALEIEQILSHLNAPGINRQNFPFRVSMTAAERSAHRNRIYKYMPSMPVVELERLLLLREFQHLLHEAQPERQWNLKDWVFQEKISASLLSQTILEASCRDYFVNMKYMERQDCLLVAMHYRALPGRVLWHSWEGDLLTLSQEDGHQGQELKLCPMPTFHDWWQLVSGQPSPAPPAYEYVVEGGIFKAPPKAKKADARGGNMTQRPVPPPLCPKKVLDLDAREVGYCKVIEKILVPSDKSIILRTAFQRGAQCSVPELAKEGQVVKPVVEDEDEGEDSGLEEDEVLVDPFVPLPRKELHSVRVIKDNLTFGMVSDAAWLETVEALREARLSKEEALSEEPQEDEDAKLAAAQAAADVEKDGEEEDEHPQEEEEEEGGEAVNVTERNLEESRFGCLWAVFKDGTRCTVRMHHERLWYTPGDVSWDVTSSRPGVQVCYTPPSGVVVQAFSDASIRQSWPPQRLFPKDGREADRMLPGQEQDIELARVATAFGVLMIERLSGRKEVFHASGTRAWRNPTVEELQERSRHFTQLASKKGCDAAARACAQRLAEICAAWEANNAEVDEMDPDGQIKCFGLPGHWRVTTCQGRRFGRARTVEEAEASGSRLNSKRPSQNGSDPRTGSKAESGSKPGSNPSSKPHSKDVPAEAEEEEEEDLESEPDPPEPPPSLQDILEAVLVDEGGNIEYELDPVPMLVQRDPHTGITTTTNEEGMMILAYPDDLTNLCVLPDGTRMSQTEDAEGTQVVIEKDGAARVTCFINDKAYVPNSMVKVEIDHGATMEVVPRRLNLKAELVSADPHTFLAKLRGEPEDDVSPALEIAQQQAQMNQHEFCRNPDPREESFSTNASVILRHPEGTLVHSKGAGEVELVSGIDIAAVGGESEKALKMLQDKGCVYMAQVDYDRIYLRDDDGNHFEVKGDQSLDFKLSVSMGDDFASPRCVCPQKPFKHPDASFLPLPEQAPQPRLFIVYGDGEAEELLVRRDFEEAIRLARKDPHTLVVEGEKMGWPMSCCKTHSIHRIMHMDPVNVPMRPLELPHGICGFVEPPPSPLKRTFTEFRQFIEYPELTEQKLQEPILQLTMLYETFDLIMALYQEYCAEIVVNVTRPALQAMPELYRQDVKELWASLSLAWNATASELQELVKSSCSWNSSLVNSTIDELEELLPRQKGRIPRRPQELLLWSIYLILVIYGLMQVVLIIAKCLCSCCRTKEEKWTLRESAQKSLKRPPFLPSSESFLPPLRPHPKDETRPTRKRTPECCIFSNFCS</sequence>
<organism evidence="3 4">
    <name type="scientific">Durusdinium trenchii</name>
    <dbReference type="NCBI Taxonomy" id="1381693"/>
    <lineage>
        <taxon>Eukaryota</taxon>
        <taxon>Sar</taxon>
        <taxon>Alveolata</taxon>
        <taxon>Dinophyceae</taxon>
        <taxon>Suessiales</taxon>
        <taxon>Symbiodiniaceae</taxon>
        <taxon>Durusdinium</taxon>
    </lineage>
</organism>
<accession>A0ABP0R8H1</accession>
<evidence type="ECO:0000256" key="2">
    <source>
        <dbReference type="SAM" id="Phobius"/>
    </source>
</evidence>
<name>A0ABP0R8H1_9DINO</name>
<feature type="compositionally biased region" description="Basic and acidic residues" evidence="1">
    <location>
        <begin position="1686"/>
        <end position="1696"/>
    </location>
</feature>
<evidence type="ECO:0000313" key="3">
    <source>
        <dbReference type="EMBL" id="CAK9096869.1"/>
    </source>
</evidence>